<dbReference type="InterPro" id="IPR050754">
    <property type="entry name" value="FKBP4/5/8-like"/>
</dbReference>
<comment type="catalytic activity">
    <reaction evidence="3">
        <text>[protein]-peptidylproline (omega=180) = [protein]-peptidylproline (omega=0)</text>
        <dbReference type="Rhea" id="RHEA:16237"/>
        <dbReference type="Rhea" id="RHEA-COMP:10747"/>
        <dbReference type="Rhea" id="RHEA-COMP:10748"/>
        <dbReference type="ChEBI" id="CHEBI:83833"/>
        <dbReference type="ChEBI" id="CHEBI:83834"/>
        <dbReference type="EC" id="5.2.1.8"/>
    </reaction>
</comment>
<evidence type="ECO:0000313" key="10">
    <source>
        <dbReference type="Proteomes" id="UP000663829"/>
    </source>
</evidence>
<dbReference type="AlphaFoldDB" id="A0A814R741"/>
<dbReference type="GO" id="GO:0005829">
    <property type="term" value="C:cytosol"/>
    <property type="evidence" value="ECO:0007669"/>
    <property type="project" value="TreeGrafter"/>
</dbReference>
<dbReference type="Gene3D" id="3.10.50.40">
    <property type="match status" value="1"/>
</dbReference>
<dbReference type="SUPFAM" id="SSF54534">
    <property type="entry name" value="FKBP-like"/>
    <property type="match status" value="1"/>
</dbReference>
<keyword evidence="6" id="KW-0812">Transmembrane</keyword>
<evidence type="ECO:0000256" key="5">
    <source>
        <dbReference type="SAM" id="MobiDB-lite"/>
    </source>
</evidence>
<dbReference type="GO" id="GO:0044183">
    <property type="term" value="F:protein folding chaperone"/>
    <property type="evidence" value="ECO:0007669"/>
    <property type="project" value="TreeGrafter"/>
</dbReference>
<keyword evidence="10" id="KW-1185">Reference proteome</keyword>
<sequence length="525" mass="60005">TSTMSVSSDDTLQQEAPLFTSSELEDRVSDVSDEKHGEQYNIITTIHENVDETKHQNEPLFSQNEEMTTVSTSNDNILQETAPILDTTETNEILSNGIDTELDEVQNATSVENSLTAQSEQSLLQTTGIHHTSDHIDTSETDRKVEQDEKQEAQIDTHHHLESENIPSTLTAANTEKDEKETMGPDDILGNKSILKQTLVEGLKDTRPPRNCLATITYSLFLVDGGLLVDESRELKYFVGECEVIPAIDISIQLMNKQEKAQIQADSRHCYGTLAYAEKHIPPSSNLRIELELLDWQYAPEIHSITLKERLEWGERKRTLGNFYYRRKEYGSALTCYIGALKFLEDEEHPYCDYEDKDQLKLLKDCLILVQNNIGQANLLLKKYSPCIEALDRVLKLDENNVKAWYRKGRALFEQGSYDQAVPALRKALQLGPDDKKIVQDMLKECETKLTKYKENEKQFYQRMFQSQQQSSSKSKQKINKLKRNETDKRQTEKSNWWMYAAFGAVTTVLAAAGIAVLMKYRKVL</sequence>
<dbReference type="Gene3D" id="1.25.40.10">
    <property type="entry name" value="Tetratricopeptide repeat domain"/>
    <property type="match status" value="1"/>
</dbReference>
<feature type="compositionally biased region" description="Basic and acidic residues" evidence="5">
    <location>
        <begin position="131"/>
        <end position="163"/>
    </location>
</feature>
<dbReference type="SMART" id="SM00028">
    <property type="entry name" value="TPR"/>
    <property type="match status" value="3"/>
</dbReference>
<dbReference type="GO" id="GO:0012505">
    <property type="term" value="C:endomembrane system"/>
    <property type="evidence" value="ECO:0007669"/>
    <property type="project" value="TreeGrafter"/>
</dbReference>
<feature type="transmembrane region" description="Helical" evidence="6">
    <location>
        <begin position="497"/>
        <end position="519"/>
    </location>
</feature>
<proteinExistence type="predicted"/>
<evidence type="ECO:0000256" key="1">
    <source>
        <dbReference type="ARBA" id="ARBA00022737"/>
    </source>
</evidence>
<dbReference type="EC" id="5.2.1.8" evidence="3"/>
<evidence type="ECO:0000256" key="6">
    <source>
        <dbReference type="SAM" id="Phobius"/>
    </source>
</evidence>
<dbReference type="Proteomes" id="UP000681722">
    <property type="component" value="Unassembled WGS sequence"/>
</dbReference>
<feature type="region of interest" description="Disordered" evidence="5">
    <location>
        <begin position="1"/>
        <end position="36"/>
    </location>
</feature>
<gene>
    <name evidence="8" type="ORF">GPM918_LOCUS20140</name>
    <name evidence="9" type="ORF">SRO942_LOCUS20137</name>
</gene>
<reference evidence="8" key="1">
    <citation type="submission" date="2021-02" db="EMBL/GenBank/DDBJ databases">
        <authorList>
            <person name="Nowell W R."/>
        </authorList>
    </citation>
    <scope>NUCLEOTIDE SEQUENCE</scope>
</reference>
<organism evidence="8 10">
    <name type="scientific">Didymodactylos carnosus</name>
    <dbReference type="NCBI Taxonomy" id="1234261"/>
    <lineage>
        <taxon>Eukaryota</taxon>
        <taxon>Metazoa</taxon>
        <taxon>Spiralia</taxon>
        <taxon>Gnathifera</taxon>
        <taxon>Rotifera</taxon>
        <taxon>Eurotatoria</taxon>
        <taxon>Bdelloidea</taxon>
        <taxon>Philodinida</taxon>
        <taxon>Philodinidae</taxon>
        <taxon>Didymodactylos</taxon>
    </lineage>
</organism>
<evidence type="ECO:0000256" key="4">
    <source>
        <dbReference type="PROSITE-ProRule" id="PRU00339"/>
    </source>
</evidence>
<keyword evidence="2 4" id="KW-0802">TPR repeat</keyword>
<dbReference type="EMBL" id="CAJOBC010006289">
    <property type="protein sequence ID" value="CAF3893689.1"/>
    <property type="molecule type" value="Genomic_DNA"/>
</dbReference>
<dbReference type="SUPFAM" id="SSF48452">
    <property type="entry name" value="TPR-like"/>
    <property type="match status" value="1"/>
</dbReference>
<feature type="non-terminal residue" evidence="8">
    <location>
        <position position="1"/>
    </location>
</feature>
<dbReference type="PANTHER" id="PTHR46512">
    <property type="entry name" value="PEPTIDYLPROLYL ISOMERASE"/>
    <property type="match status" value="1"/>
</dbReference>
<dbReference type="InterPro" id="IPR046357">
    <property type="entry name" value="PPIase_dom_sf"/>
</dbReference>
<feature type="compositionally biased region" description="Polar residues" evidence="5">
    <location>
        <begin position="165"/>
        <end position="174"/>
    </location>
</feature>
<dbReference type="GO" id="GO:0016020">
    <property type="term" value="C:membrane"/>
    <property type="evidence" value="ECO:0007669"/>
    <property type="project" value="TreeGrafter"/>
</dbReference>
<dbReference type="PROSITE" id="PS50059">
    <property type="entry name" value="FKBP_PPIASE"/>
    <property type="match status" value="1"/>
</dbReference>
<keyword evidence="6" id="KW-0472">Membrane</keyword>
<dbReference type="PROSITE" id="PS50005">
    <property type="entry name" value="TPR"/>
    <property type="match status" value="1"/>
</dbReference>
<dbReference type="InterPro" id="IPR011990">
    <property type="entry name" value="TPR-like_helical_dom_sf"/>
</dbReference>
<feature type="region of interest" description="Disordered" evidence="5">
    <location>
        <begin position="466"/>
        <end position="490"/>
    </location>
</feature>
<feature type="domain" description="PPIase FKBP-type" evidence="7">
    <location>
        <begin position="211"/>
        <end position="297"/>
    </location>
</feature>
<feature type="compositionally biased region" description="Polar residues" evidence="5">
    <location>
        <begin position="1"/>
        <end position="22"/>
    </location>
</feature>
<dbReference type="PANTHER" id="PTHR46512:SF1">
    <property type="entry name" value="PEPTIDYLPROLYL ISOMERASE"/>
    <property type="match status" value="1"/>
</dbReference>
<evidence type="ECO:0000259" key="7">
    <source>
        <dbReference type="PROSITE" id="PS50059"/>
    </source>
</evidence>
<name>A0A814R741_9BILA</name>
<dbReference type="GO" id="GO:0043066">
    <property type="term" value="P:negative regulation of apoptotic process"/>
    <property type="evidence" value="ECO:0007669"/>
    <property type="project" value="TreeGrafter"/>
</dbReference>
<dbReference type="EMBL" id="CAJNOQ010006289">
    <property type="protein sequence ID" value="CAF1129973.1"/>
    <property type="molecule type" value="Genomic_DNA"/>
</dbReference>
<keyword evidence="3" id="KW-0413">Isomerase</keyword>
<comment type="caution">
    <text evidence="8">The sequence shown here is derived from an EMBL/GenBank/DDBJ whole genome shotgun (WGS) entry which is preliminary data.</text>
</comment>
<keyword evidence="6" id="KW-1133">Transmembrane helix</keyword>
<keyword evidence="3" id="KW-0697">Rotamase</keyword>
<evidence type="ECO:0000313" key="8">
    <source>
        <dbReference type="EMBL" id="CAF1129973.1"/>
    </source>
</evidence>
<feature type="compositionally biased region" description="Basic and acidic residues" evidence="5">
    <location>
        <begin position="24"/>
        <end position="36"/>
    </location>
</feature>
<protein>
    <recommendedName>
        <fullName evidence="3">peptidylprolyl isomerase</fullName>
        <ecNumber evidence="3">5.2.1.8</ecNumber>
    </recommendedName>
</protein>
<dbReference type="PROSITE" id="PS50293">
    <property type="entry name" value="TPR_REGION"/>
    <property type="match status" value="1"/>
</dbReference>
<evidence type="ECO:0000313" key="9">
    <source>
        <dbReference type="EMBL" id="CAF3893689.1"/>
    </source>
</evidence>
<dbReference type="GO" id="GO:0003755">
    <property type="term" value="F:peptidyl-prolyl cis-trans isomerase activity"/>
    <property type="evidence" value="ECO:0007669"/>
    <property type="project" value="UniProtKB-KW"/>
</dbReference>
<keyword evidence="1" id="KW-0677">Repeat</keyword>
<dbReference type="Proteomes" id="UP000663829">
    <property type="component" value="Unassembled WGS sequence"/>
</dbReference>
<dbReference type="InterPro" id="IPR019734">
    <property type="entry name" value="TPR_rpt"/>
</dbReference>
<evidence type="ECO:0000256" key="3">
    <source>
        <dbReference type="PROSITE-ProRule" id="PRU00277"/>
    </source>
</evidence>
<dbReference type="GO" id="GO:0005740">
    <property type="term" value="C:mitochondrial envelope"/>
    <property type="evidence" value="ECO:0007669"/>
    <property type="project" value="TreeGrafter"/>
</dbReference>
<dbReference type="Pfam" id="PF00254">
    <property type="entry name" value="FKBP_C"/>
    <property type="match status" value="1"/>
</dbReference>
<dbReference type="OrthoDB" id="532682at2759"/>
<dbReference type="InterPro" id="IPR001179">
    <property type="entry name" value="PPIase_FKBP_dom"/>
</dbReference>
<dbReference type="Pfam" id="PF13432">
    <property type="entry name" value="TPR_16"/>
    <property type="match status" value="1"/>
</dbReference>
<evidence type="ECO:0000256" key="2">
    <source>
        <dbReference type="ARBA" id="ARBA00022803"/>
    </source>
</evidence>
<feature type="repeat" description="TPR" evidence="4">
    <location>
        <begin position="402"/>
        <end position="435"/>
    </location>
</feature>
<accession>A0A814R741</accession>
<feature type="region of interest" description="Disordered" evidence="5">
    <location>
        <begin position="129"/>
        <end position="187"/>
    </location>
</feature>